<feature type="domain" description="RNA polymerase sigma-70 region 4" evidence="7">
    <location>
        <begin position="140"/>
        <end position="189"/>
    </location>
</feature>
<keyword evidence="5" id="KW-0804">Transcription</keyword>
<protein>
    <submittedName>
        <fullName evidence="8">RNA polymerase subunit sigma</fullName>
    </submittedName>
</protein>
<reference evidence="8 9" key="2">
    <citation type="submission" date="2018-06" db="EMBL/GenBank/DDBJ databases">
        <title>Metagenomic assembly of (sub)arctic Cyanobacteria and their associated microbiome from non-axenic cultures.</title>
        <authorList>
            <person name="Baurain D."/>
        </authorList>
    </citation>
    <scope>NUCLEOTIDE SEQUENCE [LARGE SCALE GENOMIC DNA]</scope>
    <source>
        <strain evidence="8">ULC027bin1</strain>
    </source>
</reference>
<proteinExistence type="inferred from homology"/>
<comment type="caution">
    <text evidence="8">The sequence shown here is derived from an EMBL/GenBank/DDBJ whole genome shotgun (WGS) entry which is preliminary data.</text>
</comment>
<keyword evidence="4" id="KW-0238">DNA-binding</keyword>
<dbReference type="AlphaFoldDB" id="A0A2W4XJ31"/>
<dbReference type="PANTHER" id="PTHR43133">
    <property type="entry name" value="RNA POLYMERASE ECF-TYPE SIGMA FACTO"/>
    <property type="match status" value="1"/>
</dbReference>
<dbReference type="InterPro" id="IPR014284">
    <property type="entry name" value="RNA_pol_sigma-70_dom"/>
</dbReference>
<reference evidence="9" key="1">
    <citation type="submission" date="2018-04" db="EMBL/GenBank/DDBJ databases">
        <authorList>
            <person name="Cornet L."/>
        </authorList>
    </citation>
    <scope>NUCLEOTIDE SEQUENCE [LARGE SCALE GENOMIC DNA]</scope>
</reference>
<dbReference type="NCBIfam" id="TIGR02937">
    <property type="entry name" value="sigma70-ECF"/>
    <property type="match status" value="1"/>
</dbReference>
<feature type="domain" description="RNA polymerase sigma-70 region 2" evidence="6">
    <location>
        <begin position="35"/>
        <end position="102"/>
    </location>
</feature>
<dbReference type="GO" id="GO:0006352">
    <property type="term" value="P:DNA-templated transcription initiation"/>
    <property type="evidence" value="ECO:0007669"/>
    <property type="project" value="InterPro"/>
</dbReference>
<evidence type="ECO:0000256" key="1">
    <source>
        <dbReference type="ARBA" id="ARBA00010641"/>
    </source>
</evidence>
<dbReference type="Proteomes" id="UP000249794">
    <property type="component" value="Unassembled WGS sequence"/>
</dbReference>
<evidence type="ECO:0000256" key="4">
    <source>
        <dbReference type="ARBA" id="ARBA00023125"/>
    </source>
</evidence>
<keyword evidence="2" id="KW-0805">Transcription regulation</keyword>
<evidence type="ECO:0000313" key="8">
    <source>
        <dbReference type="EMBL" id="PZO57430.1"/>
    </source>
</evidence>
<accession>A0A2W4XJ31</accession>
<comment type="similarity">
    <text evidence="1">Belongs to the sigma-70 factor family. ECF subfamily.</text>
</comment>
<evidence type="ECO:0000256" key="3">
    <source>
        <dbReference type="ARBA" id="ARBA00023082"/>
    </source>
</evidence>
<dbReference type="PANTHER" id="PTHR43133:SF62">
    <property type="entry name" value="RNA POLYMERASE SIGMA FACTOR SIGZ"/>
    <property type="match status" value="1"/>
</dbReference>
<dbReference type="InterPro" id="IPR039425">
    <property type="entry name" value="RNA_pol_sigma-70-like"/>
</dbReference>
<dbReference type="SUPFAM" id="SSF88659">
    <property type="entry name" value="Sigma3 and sigma4 domains of RNA polymerase sigma factors"/>
    <property type="match status" value="1"/>
</dbReference>
<dbReference type="InterPro" id="IPR013324">
    <property type="entry name" value="RNA_pol_sigma_r3/r4-like"/>
</dbReference>
<dbReference type="GO" id="GO:0003677">
    <property type="term" value="F:DNA binding"/>
    <property type="evidence" value="ECO:0007669"/>
    <property type="project" value="UniProtKB-KW"/>
</dbReference>
<dbReference type="InterPro" id="IPR007627">
    <property type="entry name" value="RNA_pol_sigma70_r2"/>
</dbReference>
<dbReference type="SUPFAM" id="SSF88946">
    <property type="entry name" value="Sigma2 domain of RNA polymerase sigma factors"/>
    <property type="match status" value="1"/>
</dbReference>
<dbReference type="InterPro" id="IPR013325">
    <property type="entry name" value="RNA_pol_sigma_r2"/>
</dbReference>
<dbReference type="InterPro" id="IPR007630">
    <property type="entry name" value="RNA_pol_sigma70_r4"/>
</dbReference>
<organism evidence="8 9">
    <name type="scientific">Phormidesmis priestleyi</name>
    <dbReference type="NCBI Taxonomy" id="268141"/>
    <lineage>
        <taxon>Bacteria</taxon>
        <taxon>Bacillati</taxon>
        <taxon>Cyanobacteriota</taxon>
        <taxon>Cyanophyceae</taxon>
        <taxon>Leptolyngbyales</taxon>
        <taxon>Leptolyngbyaceae</taxon>
        <taxon>Phormidesmis</taxon>
    </lineage>
</organism>
<dbReference type="GO" id="GO:0016987">
    <property type="term" value="F:sigma factor activity"/>
    <property type="evidence" value="ECO:0007669"/>
    <property type="project" value="UniProtKB-KW"/>
</dbReference>
<evidence type="ECO:0000313" key="9">
    <source>
        <dbReference type="Proteomes" id="UP000249794"/>
    </source>
</evidence>
<evidence type="ECO:0000259" key="6">
    <source>
        <dbReference type="Pfam" id="PF04542"/>
    </source>
</evidence>
<dbReference type="EMBL" id="QBMP01000052">
    <property type="protein sequence ID" value="PZO57430.1"/>
    <property type="molecule type" value="Genomic_DNA"/>
</dbReference>
<dbReference type="Pfam" id="PF04542">
    <property type="entry name" value="Sigma70_r2"/>
    <property type="match status" value="1"/>
</dbReference>
<evidence type="ECO:0000259" key="7">
    <source>
        <dbReference type="Pfam" id="PF04545"/>
    </source>
</evidence>
<gene>
    <name evidence="8" type="ORF">DCF15_07145</name>
</gene>
<dbReference type="InterPro" id="IPR036388">
    <property type="entry name" value="WH-like_DNA-bd_sf"/>
</dbReference>
<dbReference type="Gene3D" id="1.10.10.10">
    <property type="entry name" value="Winged helix-like DNA-binding domain superfamily/Winged helix DNA-binding domain"/>
    <property type="match status" value="1"/>
</dbReference>
<dbReference type="Gene3D" id="1.10.1740.10">
    <property type="match status" value="1"/>
</dbReference>
<keyword evidence="3" id="KW-0731">Sigma factor</keyword>
<evidence type="ECO:0000256" key="5">
    <source>
        <dbReference type="ARBA" id="ARBA00023163"/>
    </source>
</evidence>
<sequence length="195" mass="22232">MNLMPSDRPVVGEQSTDAEVFLAIQAQQVSALDLLYERYGRLVYSTALRILKTVEEAEEVTQETFLRLWQRSDIYQPSKGSLSGFLIMLTRSRSIDRMRSRQASHRRLQRIQTAAACVLNYNPPLEFATVEERSTVVREALKQLLPAEKQLLESAYYEGLSQSEIAKRDGIPLGTVKSRSRQALKKLRAALKHHL</sequence>
<evidence type="ECO:0000256" key="2">
    <source>
        <dbReference type="ARBA" id="ARBA00023015"/>
    </source>
</evidence>
<dbReference type="CDD" id="cd06171">
    <property type="entry name" value="Sigma70_r4"/>
    <property type="match status" value="1"/>
</dbReference>
<dbReference type="Pfam" id="PF04545">
    <property type="entry name" value="Sigma70_r4"/>
    <property type="match status" value="1"/>
</dbReference>
<name>A0A2W4XJ31_9CYAN</name>